<dbReference type="Gene3D" id="1.10.3720.10">
    <property type="entry name" value="MetI-like"/>
    <property type="match status" value="1"/>
</dbReference>
<evidence type="ECO:0000259" key="8">
    <source>
        <dbReference type="PROSITE" id="PS50928"/>
    </source>
</evidence>
<dbReference type="Pfam" id="PF00528">
    <property type="entry name" value="BPD_transp_1"/>
    <property type="match status" value="1"/>
</dbReference>
<feature type="transmembrane region" description="Helical" evidence="7">
    <location>
        <begin position="226"/>
        <end position="252"/>
    </location>
</feature>
<feature type="transmembrane region" description="Helical" evidence="7">
    <location>
        <begin position="12"/>
        <end position="30"/>
    </location>
</feature>
<name>A0A9D1T0V5_9BACT</name>
<keyword evidence="2 7" id="KW-0813">Transport</keyword>
<feature type="domain" description="ABC transmembrane type-1" evidence="8">
    <location>
        <begin position="94"/>
        <end position="291"/>
    </location>
</feature>
<dbReference type="EMBL" id="DVOG01000086">
    <property type="protein sequence ID" value="HIV04178.1"/>
    <property type="molecule type" value="Genomic_DNA"/>
</dbReference>
<dbReference type="InterPro" id="IPR000515">
    <property type="entry name" value="MetI-like"/>
</dbReference>
<gene>
    <name evidence="9" type="ORF">IAC75_03375</name>
</gene>
<organism evidence="9 10">
    <name type="scientific">Candidatus Spyradosoma merdigallinarum</name>
    <dbReference type="NCBI Taxonomy" id="2840950"/>
    <lineage>
        <taxon>Bacteria</taxon>
        <taxon>Pseudomonadati</taxon>
        <taxon>Verrucomicrobiota</taxon>
        <taxon>Opitutia</taxon>
        <taxon>Opitutia incertae sedis</taxon>
        <taxon>Candidatus Spyradosoma</taxon>
    </lineage>
</organism>
<evidence type="ECO:0000313" key="9">
    <source>
        <dbReference type="EMBL" id="HIV04178.1"/>
    </source>
</evidence>
<dbReference type="AlphaFoldDB" id="A0A9D1T0V5"/>
<dbReference type="InterPro" id="IPR045621">
    <property type="entry name" value="BPD_transp_1_N"/>
</dbReference>
<feature type="transmembrane region" description="Helical" evidence="7">
    <location>
        <begin position="98"/>
        <end position="118"/>
    </location>
</feature>
<dbReference type="Proteomes" id="UP000886812">
    <property type="component" value="Unassembled WGS sequence"/>
</dbReference>
<dbReference type="InterPro" id="IPR035906">
    <property type="entry name" value="MetI-like_sf"/>
</dbReference>
<evidence type="ECO:0000256" key="1">
    <source>
        <dbReference type="ARBA" id="ARBA00004651"/>
    </source>
</evidence>
<dbReference type="GO" id="GO:0005886">
    <property type="term" value="C:plasma membrane"/>
    <property type="evidence" value="ECO:0007669"/>
    <property type="project" value="UniProtKB-SubCell"/>
</dbReference>
<evidence type="ECO:0000256" key="7">
    <source>
        <dbReference type="RuleBase" id="RU363032"/>
    </source>
</evidence>
<protein>
    <submittedName>
        <fullName evidence="9">ABC transporter permease</fullName>
    </submittedName>
</protein>
<evidence type="ECO:0000256" key="5">
    <source>
        <dbReference type="ARBA" id="ARBA00022989"/>
    </source>
</evidence>
<evidence type="ECO:0000256" key="2">
    <source>
        <dbReference type="ARBA" id="ARBA00022448"/>
    </source>
</evidence>
<keyword evidence="5 7" id="KW-1133">Transmembrane helix</keyword>
<dbReference type="Pfam" id="PF19300">
    <property type="entry name" value="BPD_transp_1_N"/>
    <property type="match status" value="1"/>
</dbReference>
<evidence type="ECO:0000256" key="3">
    <source>
        <dbReference type="ARBA" id="ARBA00022475"/>
    </source>
</evidence>
<keyword evidence="6 7" id="KW-0472">Membrane</keyword>
<reference evidence="9" key="2">
    <citation type="journal article" date="2021" name="PeerJ">
        <title>Extensive microbial diversity within the chicken gut microbiome revealed by metagenomics and culture.</title>
        <authorList>
            <person name="Gilroy R."/>
            <person name="Ravi A."/>
            <person name="Getino M."/>
            <person name="Pursley I."/>
            <person name="Horton D.L."/>
            <person name="Alikhan N.F."/>
            <person name="Baker D."/>
            <person name="Gharbi K."/>
            <person name="Hall N."/>
            <person name="Watson M."/>
            <person name="Adriaenssens E.M."/>
            <person name="Foster-Nyarko E."/>
            <person name="Jarju S."/>
            <person name="Secka A."/>
            <person name="Antonio M."/>
            <person name="Oren A."/>
            <person name="Chaudhuri R.R."/>
            <person name="La Ragione R."/>
            <person name="Hildebrand F."/>
            <person name="Pallen M.J."/>
        </authorList>
    </citation>
    <scope>NUCLEOTIDE SEQUENCE</scope>
    <source>
        <strain evidence="9">10669</strain>
    </source>
</reference>
<keyword evidence="3" id="KW-1003">Cell membrane</keyword>
<dbReference type="SUPFAM" id="SSF161098">
    <property type="entry name" value="MetI-like"/>
    <property type="match status" value="1"/>
</dbReference>
<dbReference type="CDD" id="cd06261">
    <property type="entry name" value="TM_PBP2"/>
    <property type="match status" value="1"/>
</dbReference>
<reference evidence="9" key="1">
    <citation type="submission" date="2020-10" db="EMBL/GenBank/DDBJ databases">
        <authorList>
            <person name="Gilroy R."/>
        </authorList>
    </citation>
    <scope>NUCLEOTIDE SEQUENCE</scope>
    <source>
        <strain evidence="9">10669</strain>
    </source>
</reference>
<feature type="transmembrane region" description="Helical" evidence="7">
    <location>
        <begin position="272"/>
        <end position="296"/>
    </location>
</feature>
<evidence type="ECO:0000313" key="10">
    <source>
        <dbReference type="Proteomes" id="UP000886812"/>
    </source>
</evidence>
<keyword evidence="4 7" id="KW-0812">Transmembrane</keyword>
<evidence type="ECO:0000256" key="4">
    <source>
        <dbReference type="ARBA" id="ARBA00022692"/>
    </source>
</evidence>
<comment type="subcellular location">
    <subcellularLocation>
        <location evidence="1 7">Cell membrane</location>
        <topology evidence="1 7">Multi-pass membrane protein</topology>
    </subcellularLocation>
</comment>
<proteinExistence type="inferred from homology"/>
<feature type="transmembrane region" description="Helical" evidence="7">
    <location>
        <begin position="172"/>
        <end position="191"/>
    </location>
</feature>
<sequence>MLRFILKRLLEAVPVLFVVATLAFFLARFAPGGPFDEERALPPNVKAQLAAHYGLDKPLGEQYLLFLKNLARGDLGPSYKYHGWDVDELIADRIPTSLALGAGALAIALALGIPLGAAAAMRPDSAADRLLTGAATLGICLPTFVVGPLLVLLFSNALGWLPASGWNAPADFVLPAATLGSAYAAPVARLMRASMLEVRAQDYMKTAKAKGLSPARIYFVHGLRNALLPVVTYVGPTAAGLISGSFVVESMFNVPGLGQFFVKAAFNRDFTMIVGTVLFYAAVLVALNLLAEIALVKLNPRLKYE</sequence>
<dbReference type="PROSITE" id="PS50928">
    <property type="entry name" value="ABC_TM1"/>
    <property type="match status" value="1"/>
</dbReference>
<feature type="transmembrane region" description="Helical" evidence="7">
    <location>
        <begin position="130"/>
        <end position="152"/>
    </location>
</feature>
<comment type="similarity">
    <text evidence="7">Belongs to the binding-protein-dependent transport system permease family.</text>
</comment>
<dbReference type="GO" id="GO:0055085">
    <property type="term" value="P:transmembrane transport"/>
    <property type="evidence" value="ECO:0007669"/>
    <property type="project" value="InterPro"/>
</dbReference>
<comment type="caution">
    <text evidence="9">The sequence shown here is derived from an EMBL/GenBank/DDBJ whole genome shotgun (WGS) entry which is preliminary data.</text>
</comment>
<dbReference type="PANTHER" id="PTHR43163">
    <property type="entry name" value="DIPEPTIDE TRANSPORT SYSTEM PERMEASE PROTEIN DPPB-RELATED"/>
    <property type="match status" value="1"/>
</dbReference>
<evidence type="ECO:0000256" key="6">
    <source>
        <dbReference type="ARBA" id="ARBA00023136"/>
    </source>
</evidence>
<accession>A0A9D1T0V5</accession>
<dbReference type="PANTHER" id="PTHR43163:SF6">
    <property type="entry name" value="DIPEPTIDE TRANSPORT SYSTEM PERMEASE PROTEIN DPPB-RELATED"/>
    <property type="match status" value="1"/>
</dbReference>